<proteinExistence type="predicted"/>
<organism evidence="1 2">
    <name type="scientific">Pristionchus pacificus</name>
    <name type="common">Parasitic nematode worm</name>
    <dbReference type="NCBI Taxonomy" id="54126"/>
    <lineage>
        <taxon>Eukaryota</taxon>
        <taxon>Metazoa</taxon>
        <taxon>Ecdysozoa</taxon>
        <taxon>Nematoda</taxon>
        <taxon>Chromadorea</taxon>
        <taxon>Rhabditida</taxon>
        <taxon>Rhabditina</taxon>
        <taxon>Diplogasteromorpha</taxon>
        <taxon>Diplogasteroidea</taxon>
        <taxon>Neodiplogasteridae</taxon>
        <taxon>Pristionchus</taxon>
    </lineage>
</organism>
<evidence type="ECO:0000313" key="1">
    <source>
        <dbReference type="EnsemblMetazoa" id="PPA42258.1"/>
    </source>
</evidence>
<evidence type="ECO:0000313" key="2">
    <source>
        <dbReference type="Proteomes" id="UP000005239"/>
    </source>
</evidence>
<dbReference type="Proteomes" id="UP000005239">
    <property type="component" value="Unassembled WGS sequence"/>
</dbReference>
<accession>A0A2A6C0P4</accession>
<gene>
    <name evidence="1" type="primary">WBGene00280627</name>
</gene>
<protein>
    <submittedName>
        <fullName evidence="1">Uncharacterized protein</fullName>
    </submittedName>
</protein>
<sequence>MSLHIQKEMVERFLDCIKPLVQRLKFDKMDYEASQSNTIRTLAELFKSKTVHSLKIKTHLRSDLLDPIAIINKLTMISRYLIAWIRKFHSFRIQTLNRCLLKLDDTMWKFRTIQHPSSISNEDMC</sequence>
<dbReference type="EnsemblMetazoa" id="PPA42258.1">
    <property type="protein sequence ID" value="PPA42258.1"/>
    <property type="gene ID" value="WBGene00280627"/>
</dbReference>
<reference evidence="1" key="2">
    <citation type="submission" date="2022-06" db="UniProtKB">
        <authorList>
            <consortium name="EnsemblMetazoa"/>
        </authorList>
    </citation>
    <scope>IDENTIFICATION</scope>
    <source>
        <strain evidence="1">PS312</strain>
    </source>
</reference>
<dbReference type="AlphaFoldDB" id="A0A2A6C0P4"/>
<reference evidence="2" key="1">
    <citation type="journal article" date="2008" name="Nat. Genet.">
        <title>The Pristionchus pacificus genome provides a unique perspective on nematode lifestyle and parasitism.</title>
        <authorList>
            <person name="Dieterich C."/>
            <person name="Clifton S.W."/>
            <person name="Schuster L.N."/>
            <person name="Chinwalla A."/>
            <person name="Delehaunty K."/>
            <person name="Dinkelacker I."/>
            <person name="Fulton L."/>
            <person name="Fulton R."/>
            <person name="Godfrey J."/>
            <person name="Minx P."/>
            <person name="Mitreva M."/>
            <person name="Roeseler W."/>
            <person name="Tian H."/>
            <person name="Witte H."/>
            <person name="Yang S.P."/>
            <person name="Wilson R.K."/>
            <person name="Sommer R.J."/>
        </authorList>
    </citation>
    <scope>NUCLEOTIDE SEQUENCE [LARGE SCALE GENOMIC DNA]</scope>
    <source>
        <strain evidence="2">PS312</strain>
    </source>
</reference>
<accession>A0A8R1Z176</accession>
<keyword evidence="2" id="KW-1185">Reference proteome</keyword>
<name>A0A2A6C0P4_PRIPA</name>